<keyword evidence="2" id="KW-1185">Reference proteome</keyword>
<evidence type="ECO:0000313" key="2">
    <source>
        <dbReference type="Proteomes" id="UP000184532"/>
    </source>
</evidence>
<dbReference type="SUPFAM" id="SSF53756">
    <property type="entry name" value="UDP-Glycosyltransferase/glycogen phosphorylase"/>
    <property type="match status" value="1"/>
</dbReference>
<evidence type="ECO:0000313" key="1">
    <source>
        <dbReference type="EMBL" id="SHG36152.1"/>
    </source>
</evidence>
<accession>A0A1M5J6I4</accession>
<dbReference type="STRING" id="570519.SAMN04488116_1159"/>
<dbReference type="EMBL" id="FQWL01000001">
    <property type="protein sequence ID" value="SHG36152.1"/>
    <property type="molecule type" value="Genomic_DNA"/>
</dbReference>
<protein>
    <submittedName>
        <fullName evidence="1">Uncharacterized protein</fullName>
    </submittedName>
</protein>
<dbReference type="Gene3D" id="3.40.50.2000">
    <property type="entry name" value="Glycogen Phosphorylase B"/>
    <property type="match status" value="1"/>
</dbReference>
<dbReference type="RefSeq" id="WP_073176975.1">
    <property type="nucleotide sequence ID" value="NZ_FQWL01000001.1"/>
</dbReference>
<organism evidence="1 2">
    <name type="scientific">Flagellimonas flava</name>
    <dbReference type="NCBI Taxonomy" id="570519"/>
    <lineage>
        <taxon>Bacteria</taxon>
        <taxon>Pseudomonadati</taxon>
        <taxon>Bacteroidota</taxon>
        <taxon>Flavobacteriia</taxon>
        <taxon>Flavobacteriales</taxon>
        <taxon>Flavobacteriaceae</taxon>
        <taxon>Flagellimonas</taxon>
    </lineage>
</organism>
<dbReference type="AlphaFoldDB" id="A0A1M5J6I4"/>
<dbReference type="Proteomes" id="UP000184532">
    <property type="component" value="Unassembled WGS sequence"/>
</dbReference>
<proteinExistence type="predicted"/>
<reference evidence="2" key="1">
    <citation type="submission" date="2016-11" db="EMBL/GenBank/DDBJ databases">
        <authorList>
            <person name="Varghese N."/>
            <person name="Submissions S."/>
        </authorList>
    </citation>
    <scope>NUCLEOTIDE SEQUENCE [LARGE SCALE GENOMIC DNA]</scope>
    <source>
        <strain evidence="2">DSM 22638</strain>
    </source>
</reference>
<dbReference type="OrthoDB" id="1050723at2"/>
<sequence>MPKKKNQIIVLAQSLEQPRIVKRIIEKSSEFDSVKVYGFTRKIHAVHNYSVLQDYDNIDITIVGSMANSKYASRAFMYLKLIRLLYKNHGFGQKRIYAFGLDLRGIAGVIPNAKIEYEISDIMWLYKTGAQRKILSANDIFLAKRSNKVIFTSKGFYNSYYAKHVKPDKVLIKENKFKSYDKVTSIEQIKSDKIRIAYIGAFRYSKIIEYLLKTVANNAELQLNFYGDGNQHIVETIKSNAASSENITYNGAFKNPDDLERIYEENNLNFVVYDNTLDNEKVAMPNKFYESGFFNVPIACATNTYVGERVLEQNMGWIVDAKYDAISTFLNSLTLSEILDRHERIKLLDKSLFHC</sequence>
<name>A0A1M5J6I4_9FLAO</name>
<gene>
    <name evidence="1" type="ORF">SAMN04488116_1159</name>
</gene>